<sequence length="74" mass="8188">MLKFTQLNERGKTRAAQAFAKAADASLGIKGLDLGKVKVFLSQSNVHRFNNQGELIGKVKRQGNRKQFVPGNLF</sequence>
<evidence type="ECO:0000313" key="1">
    <source>
        <dbReference type="EMBL" id="RHW36043.1"/>
    </source>
</evidence>
<dbReference type="RefSeq" id="WP_118923124.1">
    <property type="nucleotide sequence ID" value="NZ_QWEG01000012.1"/>
</dbReference>
<proteinExistence type="predicted"/>
<keyword evidence="2" id="KW-1185">Reference proteome</keyword>
<comment type="caution">
    <text evidence="1">The sequence shown here is derived from an EMBL/GenBank/DDBJ whole genome shotgun (WGS) entry which is preliminary data.</text>
</comment>
<reference evidence="1 2" key="1">
    <citation type="journal article" date="2017" name="Int. J. Syst. Evol. Microbiol.">
        <title>Bacillus notoginsengisoli sp. nov., a novel bacterium isolated from the rhizosphere of Panax notoginseng.</title>
        <authorList>
            <person name="Zhang M.Y."/>
            <person name="Cheng J."/>
            <person name="Cai Y."/>
            <person name="Zhang T.Y."/>
            <person name="Wu Y.Y."/>
            <person name="Manikprabhu D."/>
            <person name="Li W.J."/>
            <person name="Zhang Y.X."/>
        </authorList>
    </citation>
    <scope>NUCLEOTIDE SEQUENCE [LARGE SCALE GENOMIC DNA]</scope>
    <source>
        <strain evidence="1 2">JCM 30743</strain>
    </source>
</reference>
<organism evidence="1 2">
    <name type="scientific">Neobacillus notoginsengisoli</name>
    <dbReference type="NCBI Taxonomy" id="1578198"/>
    <lineage>
        <taxon>Bacteria</taxon>
        <taxon>Bacillati</taxon>
        <taxon>Bacillota</taxon>
        <taxon>Bacilli</taxon>
        <taxon>Bacillales</taxon>
        <taxon>Bacillaceae</taxon>
        <taxon>Neobacillus</taxon>
    </lineage>
</organism>
<protein>
    <submittedName>
        <fullName evidence="1">Uncharacterized protein</fullName>
    </submittedName>
</protein>
<name>A0A417YQH6_9BACI</name>
<gene>
    <name evidence="1" type="ORF">D1B31_18340</name>
</gene>
<dbReference type="AlphaFoldDB" id="A0A417YQH6"/>
<dbReference type="Proteomes" id="UP000284416">
    <property type="component" value="Unassembled WGS sequence"/>
</dbReference>
<dbReference type="EMBL" id="QWEG01000012">
    <property type="protein sequence ID" value="RHW36043.1"/>
    <property type="molecule type" value="Genomic_DNA"/>
</dbReference>
<accession>A0A417YQH6</accession>
<evidence type="ECO:0000313" key="2">
    <source>
        <dbReference type="Proteomes" id="UP000284416"/>
    </source>
</evidence>